<organism evidence="6 7">
    <name type="scientific">Ceratocystis pirilliformis</name>
    <dbReference type="NCBI Taxonomy" id="259994"/>
    <lineage>
        <taxon>Eukaryota</taxon>
        <taxon>Fungi</taxon>
        <taxon>Dikarya</taxon>
        <taxon>Ascomycota</taxon>
        <taxon>Pezizomycotina</taxon>
        <taxon>Sordariomycetes</taxon>
        <taxon>Hypocreomycetidae</taxon>
        <taxon>Microascales</taxon>
        <taxon>Ceratocystidaceae</taxon>
        <taxon>Ceratocystis</taxon>
    </lineage>
</organism>
<reference evidence="6 7" key="1">
    <citation type="journal article" date="2024" name="IMA Fungus">
        <title>IMA Genome - F19 : A genome assembly and annotation guide to empower mycologists, including annotated draft genome sequences of Ceratocystis pirilliformis, Diaporthe australafricana, Fusarium ophioides, Paecilomyces lecythidis, and Sporothrix stenoceras.</title>
        <authorList>
            <person name="Aylward J."/>
            <person name="Wilson A.M."/>
            <person name="Visagie C.M."/>
            <person name="Spraker J."/>
            <person name="Barnes I."/>
            <person name="Buitendag C."/>
            <person name="Ceriani C."/>
            <person name="Del Mar Angel L."/>
            <person name="du Plessis D."/>
            <person name="Fuchs T."/>
            <person name="Gasser K."/>
            <person name="Kramer D."/>
            <person name="Li W."/>
            <person name="Munsamy K."/>
            <person name="Piso A."/>
            <person name="Price J.L."/>
            <person name="Sonnekus B."/>
            <person name="Thomas C."/>
            <person name="van der Nest A."/>
            <person name="van Dijk A."/>
            <person name="van Heerden A."/>
            <person name="van Vuuren N."/>
            <person name="Yilmaz N."/>
            <person name="Duong T.A."/>
            <person name="van der Merwe N.A."/>
            <person name="Wingfield M.J."/>
            <person name="Wingfield B.D."/>
        </authorList>
    </citation>
    <scope>NUCLEOTIDE SEQUENCE [LARGE SCALE GENOMIC DNA]</scope>
    <source>
        <strain evidence="6 7">CMW 12675</strain>
    </source>
</reference>
<comment type="caution">
    <text evidence="6">The sequence shown here is derived from an EMBL/GenBank/DDBJ whole genome shotgun (WGS) entry which is preliminary data.</text>
</comment>
<dbReference type="InterPro" id="IPR056552">
    <property type="entry name" value="Ribonucl_Kappa"/>
</dbReference>
<dbReference type="EMBL" id="JAWDJO010000106">
    <property type="protein sequence ID" value="KAL1893647.1"/>
    <property type="molecule type" value="Genomic_DNA"/>
</dbReference>
<accession>A0ABR3Z0E9</accession>
<dbReference type="Pfam" id="PF23489">
    <property type="entry name" value="V-ATPase_su_f"/>
    <property type="match status" value="1"/>
</dbReference>
<sequence length="92" mass="9879">MAPKPAQSVGRNFAPTTVISAFAILILTVIGFLFKSGHEELTGGIEDPAPEMGPEIAGTIFTAVWVYIGFFIFCGIQGMLHVRENRRGAIAL</sequence>
<evidence type="ECO:0000256" key="5">
    <source>
        <dbReference type="SAM" id="Phobius"/>
    </source>
</evidence>
<comment type="subcellular location">
    <subcellularLocation>
        <location evidence="1">Membrane</location>
    </subcellularLocation>
</comment>
<keyword evidence="4 5" id="KW-0472">Membrane</keyword>
<gene>
    <name evidence="6" type="ORF">Cpir12675_004035</name>
</gene>
<evidence type="ECO:0000256" key="3">
    <source>
        <dbReference type="ARBA" id="ARBA00022989"/>
    </source>
</evidence>
<evidence type="ECO:0000313" key="7">
    <source>
        <dbReference type="Proteomes" id="UP001583280"/>
    </source>
</evidence>
<keyword evidence="3 5" id="KW-1133">Transmembrane helix</keyword>
<keyword evidence="2 5" id="KW-0812">Transmembrane</keyword>
<dbReference type="Proteomes" id="UP001583280">
    <property type="component" value="Unassembled WGS sequence"/>
</dbReference>
<feature type="transmembrane region" description="Helical" evidence="5">
    <location>
        <begin position="56"/>
        <end position="76"/>
    </location>
</feature>
<feature type="transmembrane region" description="Helical" evidence="5">
    <location>
        <begin position="12"/>
        <end position="34"/>
    </location>
</feature>
<name>A0ABR3Z0E9_9PEZI</name>
<evidence type="ECO:0000313" key="6">
    <source>
        <dbReference type="EMBL" id="KAL1893647.1"/>
    </source>
</evidence>
<evidence type="ECO:0000256" key="2">
    <source>
        <dbReference type="ARBA" id="ARBA00022692"/>
    </source>
</evidence>
<evidence type="ECO:0000256" key="4">
    <source>
        <dbReference type="ARBA" id="ARBA00023136"/>
    </source>
</evidence>
<proteinExistence type="predicted"/>
<evidence type="ECO:0000256" key="1">
    <source>
        <dbReference type="ARBA" id="ARBA00004370"/>
    </source>
</evidence>
<protein>
    <submittedName>
        <fullName evidence="6">Uncharacterized protein</fullName>
    </submittedName>
</protein>
<keyword evidence="7" id="KW-1185">Reference proteome</keyword>